<evidence type="ECO:0000313" key="2">
    <source>
        <dbReference type="EMBL" id="SDA39871.1"/>
    </source>
</evidence>
<reference evidence="2 3" key="1">
    <citation type="submission" date="2016-10" db="EMBL/GenBank/DDBJ databases">
        <authorList>
            <person name="de Groot N.N."/>
        </authorList>
    </citation>
    <scope>NUCLEOTIDE SEQUENCE [LARGE SCALE GENOMIC DNA]</scope>
    <source>
        <strain evidence="2 3">DSM 15230</strain>
    </source>
</reference>
<dbReference type="InterPro" id="IPR004038">
    <property type="entry name" value="Ribosomal_eL8/eL30/eS12/Gad45"/>
</dbReference>
<gene>
    <name evidence="2" type="ORF">SAMN02910343_00314</name>
</gene>
<evidence type="ECO:0000313" key="3">
    <source>
        <dbReference type="Proteomes" id="UP000199689"/>
    </source>
</evidence>
<dbReference type="OrthoDB" id="1634364at2"/>
<dbReference type="Pfam" id="PF01248">
    <property type="entry name" value="Ribosomal_L7Ae"/>
    <property type="match status" value="1"/>
</dbReference>
<keyword evidence="2" id="KW-0689">Ribosomal protein</keyword>
<keyword evidence="2" id="KW-0687">Ribonucleoprotein</keyword>
<dbReference type="GO" id="GO:0005840">
    <property type="term" value="C:ribosome"/>
    <property type="evidence" value="ECO:0007669"/>
    <property type="project" value="UniProtKB-KW"/>
</dbReference>
<dbReference type="Gene3D" id="3.30.1330.30">
    <property type="match status" value="1"/>
</dbReference>
<name>A0A1G5V1W7_9FIRM</name>
<evidence type="ECO:0000259" key="1">
    <source>
        <dbReference type="Pfam" id="PF01248"/>
    </source>
</evidence>
<sequence length="83" mass="9204">MNLEDLKISHVAVGIKETHRALEKQNVKCVFIASDCDEFMTQSVRELCESRQIPVISAFTKKEIGRACGIKVKAAACAVIEPR</sequence>
<dbReference type="SUPFAM" id="SSF55315">
    <property type="entry name" value="L30e-like"/>
    <property type="match status" value="1"/>
</dbReference>
<dbReference type="AlphaFoldDB" id="A0A1G5V1W7"/>
<accession>A0A1G5V1W7</accession>
<dbReference type="InterPro" id="IPR029064">
    <property type="entry name" value="Ribosomal_eL30-like_sf"/>
</dbReference>
<keyword evidence="3" id="KW-1185">Reference proteome</keyword>
<organism evidence="2 3">
    <name type="scientific">Allisonella histaminiformans</name>
    <dbReference type="NCBI Taxonomy" id="209880"/>
    <lineage>
        <taxon>Bacteria</taxon>
        <taxon>Bacillati</taxon>
        <taxon>Bacillota</taxon>
        <taxon>Negativicutes</taxon>
        <taxon>Veillonellales</taxon>
        <taxon>Veillonellaceae</taxon>
        <taxon>Allisonella</taxon>
    </lineage>
</organism>
<proteinExistence type="predicted"/>
<protein>
    <submittedName>
        <fullName evidence="2">Large subunit ribosomal protein L7A</fullName>
    </submittedName>
</protein>
<dbReference type="Proteomes" id="UP000199689">
    <property type="component" value="Unassembled WGS sequence"/>
</dbReference>
<feature type="domain" description="Ribosomal protein eL8/eL30/eS12/Gadd45" evidence="1">
    <location>
        <begin position="9"/>
        <end position="82"/>
    </location>
</feature>
<dbReference type="STRING" id="209880.SAMN02910343_00314"/>
<dbReference type="EMBL" id="FMXA01000004">
    <property type="protein sequence ID" value="SDA39871.1"/>
    <property type="molecule type" value="Genomic_DNA"/>
</dbReference>